<evidence type="ECO:0000256" key="1">
    <source>
        <dbReference type="SAM" id="MobiDB-lite"/>
    </source>
</evidence>
<keyword evidence="2" id="KW-0472">Membrane</keyword>
<dbReference type="AlphaFoldDB" id="A0A9W7GN12"/>
<keyword evidence="2" id="KW-0812">Transmembrane</keyword>
<reference evidence="4" key="1">
    <citation type="journal article" date="2023" name="Commun. Biol.">
        <title>Genome analysis of Parmales, the sister group of diatoms, reveals the evolutionary specialization of diatoms from phago-mixotrophs to photoautotrophs.</title>
        <authorList>
            <person name="Ban H."/>
            <person name="Sato S."/>
            <person name="Yoshikawa S."/>
            <person name="Yamada K."/>
            <person name="Nakamura Y."/>
            <person name="Ichinomiya M."/>
            <person name="Sato N."/>
            <person name="Blanc-Mathieu R."/>
            <person name="Endo H."/>
            <person name="Kuwata A."/>
            <person name="Ogata H."/>
        </authorList>
    </citation>
    <scope>NUCLEOTIDE SEQUENCE [LARGE SCALE GENOMIC DNA]</scope>
</reference>
<gene>
    <name evidence="3" type="ORF">TrCOL_g6615</name>
</gene>
<organism evidence="3 4">
    <name type="scientific">Triparma columacea</name>
    <dbReference type="NCBI Taxonomy" id="722753"/>
    <lineage>
        <taxon>Eukaryota</taxon>
        <taxon>Sar</taxon>
        <taxon>Stramenopiles</taxon>
        <taxon>Ochrophyta</taxon>
        <taxon>Bolidophyceae</taxon>
        <taxon>Parmales</taxon>
        <taxon>Triparmaceae</taxon>
        <taxon>Triparma</taxon>
    </lineage>
</organism>
<feature type="region of interest" description="Disordered" evidence="1">
    <location>
        <begin position="276"/>
        <end position="367"/>
    </location>
</feature>
<feature type="transmembrane region" description="Helical" evidence="2">
    <location>
        <begin position="78"/>
        <end position="101"/>
    </location>
</feature>
<keyword evidence="4" id="KW-1185">Reference proteome</keyword>
<feature type="transmembrane region" description="Helical" evidence="2">
    <location>
        <begin position="12"/>
        <end position="32"/>
    </location>
</feature>
<protein>
    <submittedName>
        <fullName evidence="3">Uncharacterized protein</fullName>
    </submittedName>
</protein>
<dbReference type="OrthoDB" id="44781at2759"/>
<feature type="transmembrane region" description="Helical" evidence="2">
    <location>
        <begin position="156"/>
        <end position="178"/>
    </location>
</feature>
<feature type="compositionally biased region" description="Basic and acidic residues" evidence="1">
    <location>
        <begin position="325"/>
        <end position="335"/>
    </location>
</feature>
<evidence type="ECO:0000256" key="2">
    <source>
        <dbReference type="SAM" id="Phobius"/>
    </source>
</evidence>
<dbReference type="EMBL" id="BRYA01000357">
    <property type="protein sequence ID" value="GMI47751.1"/>
    <property type="molecule type" value="Genomic_DNA"/>
</dbReference>
<accession>A0A9W7GN12</accession>
<proteinExistence type="predicted"/>
<feature type="compositionally biased region" description="Gly residues" evidence="1">
    <location>
        <begin position="314"/>
        <end position="324"/>
    </location>
</feature>
<feature type="compositionally biased region" description="Basic and acidic residues" evidence="1">
    <location>
        <begin position="293"/>
        <end position="304"/>
    </location>
</feature>
<keyword evidence="2" id="KW-1133">Transmembrane helix</keyword>
<sequence length="367" mass="40830">MTINTDMPPLTVGILGFSMYFILTLVVAFRLYHHLRKGSGGILTLRKTFHLSLFIYVALEAISYIPMTFFTHDSYTPPYYACHLLAVSFDVTAFSLVTVLWSRTVLNVTNKKYRWIYCLVGTVDVGFAIATCSVIGDMAAHAKGGNLSDWAASSPSYELLLLLEPITLTFNALCVIVYGSRMLHKLVSLRNWDSLPRTVQVRILTQTFFTMFSCAFCYLLRSTLLFLEYRRIQSDESLMPTNWMWWFGAIWIPQIVPSGLLLFTMRNLDKKRERERRNLGGGVGGGVGGRGDGAIRGERGRRLDSLPQDEETGAGLGIWGSGGKGRGEGGGELEKSLMGNEYGKGEGEEESWGDGDQSSVRSNSVTF</sequence>
<comment type="caution">
    <text evidence="3">The sequence shown here is derived from an EMBL/GenBank/DDBJ whole genome shotgun (WGS) entry which is preliminary data.</text>
</comment>
<evidence type="ECO:0000313" key="4">
    <source>
        <dbReference type="Proteomes" id="UP001165065"/>
    </source>
</evidence>
<feature type="compositionally biased region" description="Gly residues" evidence="1">
    <location>
        <begin position="279"/>
        <end position="292"/>
    </location>
</feature>
<feature type="compositionally biased region" description="Polar residues" evidence="1">
    <location>
        <begin position="356"/>
        <end position="367"/>
    </location>
</feature>
<feature type="transmembrane region" description="Helical" evidence="2">
    <location>
        <begin position="53"/>
        <end position="72"/>
    </location>
</feature>
<feature type="transmembrane region" description="Helical" evidence="2">
    <location>
        <begin position="199"/>
        <end position="221"/>
    </location>
</feature>
<feature type="transmembrane region" description="Helical" evidence="2">
    <location>
        <begin position="113"/>
        <end position="136"/>
    </location>
</feature>
<feature type="transmembrane region" description="Helical" evidence="2">
    <location>
        <begin position="243"/>
        <end position="264"/>
    </location>
</feature>
<evidence type="ECO:0000313" key="3">
    <source>
        <dbReference type="EMBL" id="GMI47751.1"/>
    </source>
</evidence>
<dbReference type="Proteomes" id="UP001165065">
    <property type="component" value="Unassembled WGS sequence"/>
</dbReference>
<name>A0A9W7GN12_9STRA</name>